<evidence type="ECO:0000256" key="2">
    <source>
        <dbReference type="ARBA" id="ARBA00009261"/>
    </source>
</evidence>
<dbReference type="Pfam" id="PF01235">
    <property type="entry name" value="Na_Ala_symp"/>
    <property type="match status" value="1"/>
</dbReference>
<dbReference type="PRINTS" id="PR00175">
    <property type="entry name" value="NAALASMPORT"/>
</dbReference>
<evidence type="ECO:0000313" key="9">
    <source>
        <dbReference type="EMBL" id="MFC4337203.1"/>
    </source>
</evidence>
<keyword evidence="10" id="KW-1185">Reference proteome</keyword>
<evidence type="ECO:0000256" key="6">
    <source>
        <dbReference type="ARBA" id="ARBA00022989"/>
    </source>
</evidence>
<evidence type="ECO:0000256" key="1">
    <source>
        <dbReference type="ARBA" id="ARBA00004651"/>
    </source>
</evidence>
<feature type="transmembrane region" description="Helical" evidence="8">
    <location>
        <begin position="155"/>
        <end position="174"/>
    </location>
</feature>
<dbReference type="EMBL" id="JBHSDK010000028">
    <property type="protein sequence ID" value="MFC4337203.1"/>
    <property type="molecule type" value="Genomic_DNA"/>
</dbReference>
<feature type="transmembrane region" description="Helical" evidence="8">
    <location>
        <begin position="255"/>
        <end position="278"/>
    </location>
</feature>
<feature type="transmembrane region" description="Helical" evidence="8">
    <location>
        <begin position="95"/>
        <end position="112"/>
    </location>
</feature>
<feature type="transmembrane region" description="Helical" evidence="8">
    <location>
        <begin position="415"/>
        <end position="434"/>
    </location>
</feature>
<dbReference type="PANTHER" id="PTHR30330:SF3">
    <property type="entry name" value="TRANSCRIPTIONAL REGULATOR, LRP FAMILY"/>
    <property type="match status" value="1"/>
</dbReference>
<dbReference type="RefSeq" id="WP_380624300.1">
    <property type="nucleotide sequence ID" value="NZ_JBHSDK010000028.1"/>
</dbReference>
<evidence type="ECO:0000256" key="5">
    <source>
        <dbReference type="ARBA" id="ARBA00022692"/>
    </source>
</evidence>
<evidence type="ECO:0000256" key="7">
    <source>
        <dbReference type="ARBA" id="ARBA00023136"/>
    </source>
</evidence>
<evidence type="ECO:0000256" key="3">
    <source>
        <dbReference type="ARBA" id="ARBA00022448"/>
    </source>
</evidence>
<feature type="transmembrane region" description="Helical" evidence="8">
    <location>
        <begin position="67"/>
        <end position="89"/>
    </location>
</feature>
<protein>
    <submittedName>
        <fullName evidence="9">Alanine/glycine:cation symporter family protein</fullName>
    </submittedName>
</protein>
<feature type="transmembrane region" description="Helical" evidence="8">
    <location>
        <begin position="12"/>
        <end position="36"/>
    </location>
</feature>
<feature type="transmembrane region" description="Helical" evidence="8">
    <location>
        <begin position="440"/>
        <end position="458"/>
    </location>
</feature>
<keyword evidence="7 8" id="KW-0472">Membrane</keyword>
<reference evidence="10" key="1">
    <citation type="journal article" date="2019" name="Int. J. Syst. Evol. Microbiol.">
        <title>The Global Catalogue of Microorganisms (GCM) 10K type strain sequencing project: providing services to taxonomists for standard genome sequencing and annotation.</title>
        <authorList>
            <consortium name="The Broad Institute Genomics Platform"/>
            <consortium name="The Broad Institute Genome Sequencing Center for Infectious Disease"/>
            <person name="Wu L."/>
            <person name="Ma J."/>
        </authorList>
    </citation>
    <scope>NUCLEOTIDE SEQUENCE [LARGE SCALE GENOMIC DNA]</scope>
    <source>
        <strain evidence="10">IBRC-M 10908</strain>
    </source>
</reference>
<sequence length="481" mass="50375">MAGLVGSASEFVWGPFLLVPLLFLVGAYLTSVLGGIQFRRLFYGLWLAFFKRHESSKTEGDISHYQALSVALAATVGVGNIAGVATALTLGGPGALFWMWITGLLGMATKYSEALLGVKYRVSNAAGEKSGGPQQYLTRGMRDLTYMGESTKKRLGSILGISFAGFAVVASFGIGNATQANAVAETVTGHWEGIAPSTVGVVLMIVAGLVILGGIKWIGRITSLFVPAMIVLYIGGTLTVLVLNVDQLGGALGDVFRSAFSTSSAVGGFAGVGIMMAIRYGVARGIFSNESGLGTGGIAAASAKTDAPARQATVSMTQTFIDTIIVVSLTGLTILVSGVFGDTAENADGEQELISGAELTRNAFEATLGTTGSLLVTVAVAMFAMSTIFGWAYYGEKCLERFTSGDHVKLVYRTAFTIMVFIGCVANLSTIWAISDVFNGLMALPNLIGLLLLSPIIAKETKQFFSRPDWRLLPTDAAAPK</sequence>
<keyword evidence="5 8" id="KW-0812">Transmembrane</keyword>
<dbReference type="InterPro" id="IPR001463">
    <property type="entry name" value="Na/Ala_symport"/>
</dbReference>
<feature type="transmembrane region" description="Helical" evidence="8">
    <location>
        <begin position="374"/>
        <end position="394"/>
    </location>
</feature>
<evidence type="ECO:0000256" key="4">
    <source>
        <dbReference type="ARBA" id="ARBA00022475"/>
    </source>
</evidence>
<keyword evidence="8" id="KW-0769">Symport</keyword>
<feature type="transmembrane region" description="Helical" evidence="8">
    <location>
        <begin position="194"/>
        <end position="212"/>
    </location>
</feature>
<gene>
    <name evidence="9" type="ORF">ACFPET_18535</name>
</gene>
<comment type="subcellular location">
    <subcellularLocation>
        <location evidence="1 8">Cell membrane</location>
        <topology evidence="1 8">Multi-pass membrane protein</topology>
    </subcellularLocation>
</comment>
<dbReference type="NCBIfam" id="TIGR00835">
    <property type="entry name" value="agcS"/>
    <property type="match status" value="1"/>
</dbReference>
<evidence type="ECO:0000256" key="8">
    <source>
        <dbReference type="RuleBase" id="RU363064"/>
    </source>
</evidence>
<dbReference type="Proteomes" id="UP001595823">
    <property type="component" value="Unassembled WGS sequence"/>
</dbReference>
<feature type="transmembrane region" description="Helical" evidence="8">
    <location>
        <begin position="224"/>
        <end position="243"/>
    </location>
</feature>
<organism evidence="9 10">
    <name type="scientific">Salininema proteolyticum</name>
    <dbReference type="NCBI Taxonomy" id="1607685"/>
    <lineage>
        <taxon>Bacteria</taxon>
        <taxon>Bacillati</taxon>
        <taxon>Actinomycetota</taxon>
        <taxon>Actinomycetes</taxon>
        <taxon>Glycomycetales</taxon>
        <taxon>Glycomycetaceae</taxon>
        <taxon>Salininema</taxon>
    </lineage>
</organism>
<name>A0ABV8U3J7_9ACTN</name>
<dbReference type="Gene3D" id="1.20.1740.10">
    <property type="entry name" value="Amino acid/polyamine transporter I"/>
    <property type="match status" value="1"/>
</dbReference>
<keyword evidence="4 8" id="KW-1003">Cell membrane</keyword>
<keyword evidence="6 8" id="KW-1133">Transmembrane helix</keyword>
<keyword evidence="3 8" id="KW-0813">Transport</keyword>
<evidence type="ECO:0000313" key="10">
    <source>
        <dbReference type="Proteomes" id="UP001595823"/>
    </source>
</evidence>
<comment type="caution">
    <text evidence="9">The sequence shown here is derived from an EMBL/GenBank/DDBJ whole genome shotgun (WGS) entry which is preliminary data.</text>
</comment>
<feature type="transmembrane region" description="Helical" evidence="8">
    <location>
        <begin position="320"/>
        <end position="340"/>
    </location>
</feature>
<accession>A0ABV8U3J7</accession>
<comment type="similarity">
    <text evidence="2 8">Belongs to the alanine or glycine:cation symporter (AGCS) (TC 2.A.25) family.</text>
</comment>
<proteinExistence type="inferred from homology"/>
<dbReference type="PANTHER" id="PTHR30330">
    <property type="entry name" value="AGSS FAMILY TRANSPORTER, SODIUM-ALANINE"/>
    <property type="match status" value="1"/>
</dbReference>